<evidence type="ECO:0000256" key="1">
    <source>
        <dbReference type="SAM" id="MobiDB-lite"/>
    </source>
</evidence>
<sequence length="325" mass="35606">MPSADPRWPICCCSIRPTFFASSMCSRWTSCAAFRAWSASCRRPWAIPGRWAGRCWPGSPHRWRWPPGDSAHERRPSPLAAGRPGRVRRHDCRGRMRQAGCRCAHSRRDRPGQHLRPGRHAAVRLPGPQGPALLPWRCAAALVLRHGGDVQHPAQARTGEVDPRGVRAGHGPGQLGTSAWALVRRADGLLRAGQPASGVDGRHARQLPAGGGCARLHDPLRRQTAALCRGDTPDGRSQRRRHARRADVAVQARRLLLLAIAVPVLLGWVAGQASRRGEPAFCGRRLALRIRRPRFVDSTTKLRPMAHSERLGRATSNIPGASGHP</sequence>
<dbReference type="EMBL" id="LN899823">
    <property type="protein sequence ID" value="CUV22834.1"/>
    <property type="molecule type" value="Genomic_DNA"/>
</dbReference>
<organism evidence="2">
    <name type="scientific">Ralstonia solanacearum</name>
    <name type="common">Pseudomonas solanacearum</name>
    <dbReference type="NCBI Taxonomy" id="305"/>
    <lineage>
        <taxon>Bacteria</taxon>
        <taxon>Pseudomonadati</taxon>
        <taxon>Pseudomonadota</taxon>
        <taxon>Betaproteobacteria</taxon>
        <taxon>Burkholderiales</taxon>
        <taxon>Burkholderiaceae</taxon>
        <taxon>Ralstonia</taxon>
        <taxon>Ralstonia solanacearum species complex</taxon>
    </lineage>
</organism>
<proteinExistence type="predicted"/>
<gene>
    <name evidence="2" type="ORF">RUN1744_v1_260002</name>
</gene>
<accession>A0A0S4UKQ7</accession>
<dbReference type="AlphaFoldDB" id="A0A0S4UKQ7"/>
<protein>
    <submittedName>
        <fullName evidence="2">Uncharacterized protein</fullName>
    </submittedName>
</protein>
<feature type="region of interest" description="Disordered" evidence="1">
    <location>
        <begin position="66"/>
        <end position="89"/>
    </location>
</feature>
<name>A0A0S4UKQ7_RALSL</name>
<feature type="region of interest" description="Disordered" evidence="1">
    <location>
        <begin position="303"/>
        <end position="325"/>
    </location>
</feature>
<reference evidence="2" key="1">
    <citation type="submission" date="2015-10" db="EMBL/GenBank/DDBJ databases">
        <authorList>
            <person name="Gilbert D.G."/>
        </authorList>
    </citation>
    <scope>NUCLEOTIDE SEQUENCE</scope>
    <source>
        <strain evidence="2">Phyl III-seqv23</strain>
    </source>
</reference>
<evidence type="ECO:0000313" key="2">
    <source>
        <dbReference type="EMBL" id="CUV22834.1"/>
    </source>
</evidence>